<dbReference type="Gene3D" id="3.90.920.10">
    <property type="entry name" value="DNA primase, PRIM domain"/>
    <property type="match status" value="1"/>
</dbReference>
<dbReference type="SUPFAM" id="SSF56091">
    <property type="entry name" value="DNA ligase/mRNA capping enzyme, catalytic domain"/>
    <property type="match status" value="1"/>
</dbReference>
<dbReference type="Pfam" id="PF01068">
    <property type="entry name" value="DNA_ligase_A_M"/>
    <property type="match status" value="1"/>
</dbReference>
<dbReference type="CDD" id="cd04866">
    <property type="entry name" value="LigD_Pol_like_3"/>
    <property type="match status" value="1"/>
</dbReference>
<organism evidence="4 5">
    <name type="scientific">Psychrobacillus vulpis</name>
    <dbReference type="NCBI Taxonomy" id="2325572"/>
    <lineage>
        <taxon>Bacteria</taxon>
        <taxon>Bacillati</taxon>
        <taxon>Bacillota</taxon>
        <taxon>Bacilli</taxon>
        <taxon>Bacillales</taxon>
        <taxon>Bacillaceae</taxon>
        <taxon>Psychrobacillus</taxon>
    </lineage>
</organism>
<comment type="caution">
    <text evidence="4">The sequence shown here is derived from an EMBL/GenBank/DDBJ whole genome shotgun (WGS) entry which is preliminary data.</text>
</comment>
<dbReference type="PANTHER" id="PTHR42705">
    <property type="entry name" value="BIFUNCTIONAL NON-HOMOLOGOUS END JOINING PROTEIN LIGD"/>
    <property type="match status" value="1"/>
</dbReference>
<dbReference type="GO" id="GO:0006281">
    <property type="term" value="P:DNA repair"/>
    <property type="evidence" value="ECO:0007669"/>
    <property type="project" value="InterPro"/>
</dbReference>
<dbReference type="InterPro" id="IPR016059">
    <property type="entry name" value="DNA_ligase_ATP-dep_CS"/>
</dbReference>
<gene>
    <name evidence="4" type="ORF">FG384_09585</name>
</gene>
<evidence type="ECO:0000259" key="3">
    <source>
        <dbReference type="PROSITE" id="PS50160"/>
    </source>
</evidence>
<dbReference type="InterPro" id="IPR033652">
    <property type="entry name" value="LigD_Pol-like_3"/>
</dbReference>
<proteinExistence type="inferred from homology"/>
<dbReference type="GO" id="GO:0005524">
    <property type="term" value="F:ATP binding"/>
    <property type="evidence" value="ECO:0007669"/>
    <property type="project" value="InterPro"/>
</dbReference>
<dbReference type="InterPro" id="IPR014143">
    <property type="entry name" value="NHEJ_ligase_prk"/>
</dbReference>
<keyword evidence="5" id="KW-1185">Reference proteome</keyword>
<dbReference type="EMBL" id="VDGI01000009">
    <property type="protein sequence ID" value="TQR19905.1"/>
    <property type="molecule type" value="Genomic_DNA"/>
</dbReference>
<comment type="similarity">
    <text evidence="1">In the C-terminal section; belongs to the ATP-dependent DNA ligase family.</text>
</comment>
<dbReference type="AlphaFoldDB" id="A0A544TR43"/>
<dbReference type="GO" id="GO:0006310">
    <property type="term" value="P:DNA recombination"/>
    <property type="evidence" value="ECO:0007669"/>
    <property type="project" value="InterPro"/>
</dbReference>
<dbReference type="InterPro" id="IPR052171">
    <property type="entry name" value="NHEJ_LigD"/>
</dbReference>
<protein>
    <submittedName>
        <fullName evidence="4">DNA ligase D</fullName>
        <ecNumber evidence="4">6.5.1.1</ecNumber>
    </submittedName>
</protein>
<evidence type="ECO:0000256" key="2">
    <source>
        <dbReference type="ARBA" id="ARBA00049990"/>
    </source>
</evidence>
<evidence type="ECO:0000313" key="5">
    <source>
        <dbReference type="Proteomes" id="UP000316626"/>
    </source>
</evidence>
<evidence type="ECO:0000256" key="1">
    <source>
        <dbReference type="ARBA" id="ARBA00049981"/>
    </source>
</evidence>
<dbReference type="Proteomes" id="UP000316626">
    <property type="component" value="Unassembled WGS sequence"/>
</dbReference>
<name>A0A544TR43_9BACI</name>
<reference evidence="4 5" key="1">
    <citation type="submission" date="2019-06" db="EMBL/GenBank/DDBJ databases">
        <title>Psychrobacillus vulpis sp. nov., a new species isolated from feces of a red fox that inhabits in The Tablas de Daimiel Natural Park, Albacete, Spain.</title>
        <authorList>
            <person name="Rodriguez M."/>
            <person name="Reina J.C."/>
            <person name="Bejar V."/>
            <person name="Llamas I."/>
        </authorList>
    </citation>
    <scope>NUCLEOTIDE SEQUENCE [LARGE SCALE GENOMIC DNA]</scope>
    <source>
        <strain evidence="4 5">Z8</strain>
    </source>
</reference>
<dbReference type="RefSeq" id="WP_142642383.1">
    <property type="nucleotide sequence ID" value="NZ_VDGI01000009.1"/>
</dbReference>
<dbReference type="Pfam" id="PF21686">
    <property type="entry name" value="LigD_Prim-Pol"/>
    <property type="match status" value="1"/>
</dbReference>
<dbReference type="NCBIfam" id="NF007211">
    <property type="entry name" value="PRK09633.1"/>
    <property type="match status" value="1"/>
</dbReference>
<dbReference type="Gene3D" id="3.30.470.30">
    <property type="entry name" value="DNA ligase/mRNA capping enzyme"/>
    <property type="match status" value="1"/>
</dbReference>
<keyword evidence="4" id="KW-0436">Ligase</keyword>
<sequence length="611" mass="71639">MKPMLLTGVDEIPLGKDWIYETKYDGFRCLLEWESEPILKSRNGKVLNNMFPEIISFCYEIHEQIKPYLPLTLDGELVYLINNWKSNFSIVQLRGRMSNQDVISTHVQQFPCHYVVFDLLKYKGESVTSLPITKRKQTLDKLFQKMKIPITINYEDKHRVQAIDTFQDSERLWNNIEVSNGEGIVAKRKTSNWESNTRTVNWVKIKNWRYVSVILIKYDKSNGYFHGAVYHNDELTEVVTLRHGLKEEELHTLIALFQSNGTKLSENIWELEPSICVDIVCIDFDGKHLREPRFHAFNFEIEAFDCNWQKMQRQLFPLPEVLQITHPEKSVWPASDIQKDDYLLYLQNITPYILPFLRERLLTVIRFPHGVPGESFYQKNSPDYIPDYITTKRSDDIDYILCNDVESLLWLGNQLALEFHIPFQTIQTNKPTEIVFDLDPPSVKEFSLAVEAAIRMKAIFDQFELQSFVKTSGGKGLQIYIPLPFDTYSYEDTRVFTEFVCQFLCEQVPQWFTIERLKKNRENKLYLDYIQHAEGKTIIAPYSTRGNDLGLVATPLNWEEVNSSLKPDMFSIPNVLERLKKQANPFRDFRENIDEKKFGAVLDQLKGLMKK</sequence>
<evidence type="ECO:0000313" key="4">
    <source>
        <dbReference type="EMBL" id="TQR19905.1"/>
    </source>
</evidence>
<dbReference type="InterPro" id="IPR012310">
    <property type="entry name" value="DNA_ligase_ATP-dep_cent"/>
</dbReference>
<dbReference type="EC" id="6.5.1.1" evidence="4"/>
<dbReference type="PANTHER" id="PTHR42705:SF2">
    <property type="entry name" value="BIFUNCTIONAL NON-HOMOLOGOUS END JOINING PROTEIN LIGD"/>
    <property type="match status" value="1"/>
</dbReference>
<dbReference type="PROSITE" id="PS50160">
    <property type="entry name" value="DNA_LIGASE_A3"/>
    <property type="match status" value="1"/>
</dbReference>
<dbReference type="GO" id="GO:0003910">
    <property type="term" value="F:DNA ligase (ATP) activity"/>
    <property type="evidence" value="ECO:0007669"/>
    <property type="project" value="UniProtKB-EC"/>
</dbReference>
<dbReference type="NCBIfam" id="TIGR02778">
    <property type="entry name" value="ligD_pol"/>
    <property type="match status" value="1"/>
</dbReference>
<feature type="domain" description="ATP-dependent DNA ligase family profile" evidence="3">
    <location>
        <begin position="105"/>
        <end position="230"/>
    </location>
</feature>
<dbReference type="InterPro" id="IPR014145">
    <property type="entry name" value="LigD_pol_dom"/>
</dbReference>
<dbReference type="NCBIfam" id="TIGR02776">
    <property type="entry name" value="NHEJ_ligase_prk"/>
    <property type="match status" value="1"/>
</dbReference>
<dbReference type="OrthoDB" id="9802472at2"/>
<comment type="similarity">
    <text evidence="2">In the N-terminal section; belongs to the LigD polymerase family.</text>
</comment>
<dbReference type="CDD" id="cd07906">
    <property type="entry name" value="Adenylation_DNA_ligase_LigD_LigC"/>
    <property type="match status" value="1"/>
</dbReference>
<dbReference type="PROSITE" id="PS00333">
    <property type="entry name" value="DNA_LIGASE_A2"/>
    <property type="match status" value="1"/>
</dbReference>
<accession>A0A544TR43</accession>